<name>A0A8T0SGL8_PANVG</name>
<organism evidence="1 2">
    <name type="scientific">Panicum virgatum</name>
    <name type="common">Blackwell switchgrass</name>
    <dbReference type="NCBI Taxonomy" id="38727"/>
    <lineage>
        <taxon>Eukaryota</taxon>
        <taxon>Viridiplantae</taxon>
        <taxon>Streptophyta</taxon>
        <taxon>Embryophyta</taxon>
        <taxon>Tracheophyta</taxon>
        <taxon>Spermatophyta</taxon>
        <taxon>Magnoliopsida</taxon>
        <taxon>Liliopsida</taxon>
        <taxon>Poales</taxon>
        <taxon>Poaceae</taxon>
        <taxon>PACMAD clade</taxon>
        <taxon>Panicoideae</taxon>
        <taxon>Panicodae</taxon>
        <taxon>Paniceae</taxon>
        <taxon>Panicinae</taxon>
        <taxon>Panicum</taxon>
        <taxon>Panicum sect. Hiantes</taxon>
    </lineage>
</organism>
<dbReference type="Proteomes" id="UP000823388">
    <property type="component" value="Chromosome 5K"/>
</dbReference>
<keyword evidence="2" id="KW-1185">Reference proteome</keyword>
<proteinExistence type="predicted"/>
<comment type="caution">
    <text evidence="1">The sequence shown here is derived from an EMBL/GenBank/DDBJ whole genome shotgun (WGS) entry which is preliminary data.</text>
</comment>
<evidence type="ECO:0000313" key="2">
    <source>
        <dbReference type="Proteomes" id="UP000823388"/>
    </source>
</evidence>
<sequence>MSVHGLIWESAMPTSCRSLRVWEQLTGTFEVVWHQGYGSTLLL</sequence>
<accession>A0A8T0SGL8</accession>
<dbReference type="AlphaFoldDB" id="A0A8T0SGL8"/>
<gene>
    <name evidence="1" type="ORF">PVAP13_5KG096187</name>
</gene>
<reference evidence="1" key="1">
    <citation type="submission" date="2020-05" db="EMBL/GenBank/DDBJ databases">
        <title>WGS assembly of Panicum virgatum.</title>
        <authorList>
            <person name="Lovell J.T."/>
            <person name="Jenkins J."/>
            <person name="Shu S."/>
            <person name="Juenger T.E."/>
            <person name="Schmutz J."/>
        </authorList>
    </citation>
    <scope>NUCLEOTIDE SEQUENCE</scope>
    <source>
        <strain evidence="1">AP13</strain>
    </source>
</reference>
<protein>
    <submittedName>
        <fullName evidence="1">Uncharacterized protein</fullName>
    </submittedName>
</protein>
<evidence type="ECO:0000313" key="1">
    <source>
        <dbReference type="EMBL" id="KAG2595766.1"/>
    </source>
</evidence>
<dbReference type="EMBL" id="CM029045">
    <property type="protein sequence ID" value="KAG2595766.1"/>
    <property type="molecule type" value="Genomic_DNA"/>
</dbReference>